<keyword evidence="5" id="KW-0539">Nucleus</keyword>
<keyword evidence="3" id="KW-0238">DNA-binding</keyword>
<dbReference type="GO" id="GO:0006351">
    <property type="term" value="P:DNA-templated transcription"/>
    <property type="evidence" value="ECO:0007669"/>
    <property type="project" value="InterPro"/>
</dbReference>
<proteinExistence type="predicted"/>
<evidence type="ECO:0000313" key="8">
    <source>
        <dbReference type="EMBL" id="TXB96326.1"/>
    </source>
</evidence>
<comment type="subcellular location">
    <subcellularLocation>
        <location evidence="1">Nucleus</location>
    </subcellularLocation>
</comment>
<evidence type="ECO:0000256" key="4">
    <source>
        <dbReference type="ARBA" id="ARBA00023163"/>
    </source>
</evidence>
<dbReference type="Proteomes" id="UP000321331">
    <property type="component" value="Unassembled WGS sequence"/>
</dbReference>
<reference evidence="8 9" key="1">
    <citation type="submission" date="2019-07" db="EMBL/GenBank/DDBJ databases">
        <title>The First High-Quality Draft Genome Sequence of the Causal Agent of the Current Panama Disease Epidemic.</title>
        <authorList>
            <person name="Warmington R.J."/>
            <person name="Kay W."/>
            <person name="Jeffries A."/>
            <person name="Bebber D."/>
            <person name="Moore K."/>
            <person name="Studholme D.J."/>
        </authorList>
    </citation>
    <scope>NUCLEOTIDE SEQUENCE [LARGE SCALE GENOMIC DNA]</scope>
    <source>
        <strain evidence="8 9">TR4</strain>
    </source>
</reference>
<organism evidence="8 9">
    <name type="scientific">Fusarium oxysporum f. sp. cubense</name>
    <dbReference type="NCBI Taxonomy" id="61366"/>
    <lineage>
        <taxon>Eukaryota</taxon>
        <taxon>Fungi</taxon>
        <taxon>Dikarya</taxon>
        <taxon>Ascomycota</taxon>
        <taxon>Pezizomycotina</taxon>
        <taxon>Sordariomycetes</taxon>
        <taxon>Hypocreomycetidae</taxon>
        <taxon>Hypocreales</taxon>
        <taxon>Nectriaceae</taxon>
        <taxon>Fusarium</taxon>
        <taxon>Fusarium oxysporum species complex</taxon>
    </lineage>
</organism>
<feature type="compositionally biased region" description="Polar residues" evidence="6">
    <location>
        <begin position="60"/>
        <end position="70"/>
    </location>
</feature>
<feature type="compositionally biased region" description="Basic and acidic residues" evidence="6">
    <location>
        <begin position="31"/>
        <end position="43"/>
    </location>
</feature>
<feature type="region of interest" description="Disordered" evidence="6">
    <location>
        <begin position="31"/>
        <end position="77"/>
    </location>
</feature>
<dbReference type="PANTHER" id="PTHR47540">
    <property type="entry name" value="THIAMINE REPRESSIBLE GENES REGULATORY PROTEIN THI5"/>
    <property type="match status" value="1"/>
</dbReference>
<dbReference type="GO" id="GO:0043565">
    <property type="term" value="F:sequence-specific DNA binding"/>
    <property type="evidence" value="ECO:0007669"/>
    <property type="project" value="TreeGrafter"/>
</dbReference>
<evidence type="ECO:0000256" key="3">
    <source>
        <dbReference type="ARBA" id="ARBA00023125"/>
    </source>
</evidence>
<comment type="caution">
    <text evidence="8">The sequence shown here is derived from an EMBL/GenBank/DDBJ whole genome shotgun (WGS) entry which is preliminary data.</text>
</comment>
<gene>
    <name evidence="8" type="ORF">FocTR4_00016772</name>
</gene>
<dbReference type="PANTHER" id="PTHR47540:SF6">
    <property type="entry name" value="ZN(II)2CYS6 TRANSCRIPTION FACTOR (EUROFUNG)"/>
    <property type="match status" value="1"/>
</dbReference>
<dbReference type="GO" id="GO:0008270">
    <property type="term" value="F:zinc ion binding"/>
    <property type="evidence" value="ECO:0007669"/>
    <property type="project" value="InterPro"/>
</dbReference>
<name>A0A5C6SD08_FUSOC</name>
<dbReference type="EMBL" id="VMNF01000015">
    <property type="protein sequence ID" value="TXB96326.1"/>
    <property type="molecule type" value="Genomic_DNA"/>
</dbReference>
<dbReference type="AlphaFoldDB" id="A0A5C6SD08"/>
<evidence type="ECO:0000256" key="2">
    <source>
        <dbReference type="ARBA" id="ARBA00023015"/>
    </source>
</evidence>
<feature type="domain" description="Xylanolytic transcriptional activator regulatory" evidence="7">
    <location>
        <begin position="254"/>
        <end position="328"/>
    </location>
</feature>
<dbReference type="InterPro" id="IPR051711">
    <property type="entry name" value="Stress_Response_Reg"/>
</dbReference>
<evidence type="ECO:0000256" key="6">
    <source>
        <dbReference type="SAM" id="MobiDB-lite"/>
    </source>
</evidence>
<evidence type="ECO:0000256" key="5">
    <source>
        <dbReference type="ARBA" id="ARBA00023242"/>
    </source>
</evidence>
<protein>
    <recommendedName>
        <fullName evidence="7">Xylanolytic transcriptional activator regulatory domain-containing protein</fullName>
    </recommendedName>
</protein>
<dbReference type="Pfam" id="PF04082">
    <property type="entry name" value="Fungal_trans"/>
    <property type="match status" value="1"/>
</dbReference>
<dbReference type="GO" id="GO:0045944">
    <property type="term" value="P:positive regulation of transcription by RNA polymerase II"/>
    <property type="evidence" value="ECO:0007669"/>
    <property type="project" value="TreeGrafter"/>
</dbReference>
<evidence type="ECO:0000259" key="7">
    <source>
        <dbReference type="SMART" id="SM00906"/>
    </source>
</evidence>
<keyword evidence="2" id="KW-0805">Transcription regulation</keyword>
<accession>A0A5C6SD08</accession>
<dbReference type="InterPro" id="IPR007219">
    <property type="entry name" value="XnlR_reg_dom"/>
</dbReference>
<sequence>MNCQADCLYPKRDRQIKISQNYIESLVRENQELRSRSRQDRTEAPATQQSTDDAAENEAQLDSPSTSEPSHNPVLDEKPWFLSTRSSEIPILIGEVADAAFATRFRQLLTDQALNHTLRTSYPDNSQIAELAQAECPFVNATHARFLVRGALKTLDGSFHIVRKSRISELLEQHLQTPHTFNAVSRCKITTLLALGELYSSFCQAQGTSTPGLAFFSHASKMHDLLQERPSVDTVEVSLLLCLYALSINRRHSAYFLASSAVRHCLVMGLHFNLPDSQLEDLETKEHLNRLWWSAYIMDHITASISSQIASVSDDDIFVNLPSSTRVIGPRQDDFQHTELLVARIQLARVTRSIIKSVYGRAQETKPFLQRVQHALQDLKQWLQGLPPDIQMDSESLQSKPIAVQSLHLPFNQSVILATRPVLLYMLRMHKEAKGDTPATAERMISNNVKTLAEACVRCARHSYATVVESLIEGTFKTFDYFNTRYLFSSATILAVSSLLEGPDSPEDGENFEFASQLIQNLRDSGNVLGESDLCTK</sequence>
<dbReference type="SMART" id="SM00906">
    <property type="entry name" value="Fungal_trans"/>
    <property type="match status" value="1"/>
</dbReference>
<keyword evidence="4" id="KW-0804">Transcription</keyword>
<dbReference type="GO" id="GO:0005634">
    <property type="term" value="C:nucleus"/>
    <property type="evidence" value="ECO:0007669"/>
    <property type="project" value="UniProtKB-SubCell"/>
</dbReference>
<evidence type="ECO:0000313" key="9">
    <source>
        <dbReference type="Proteomes" id="UP000321331"/>
    </source>
</evidence>
<evidence type="ECO:0000256" key="1">
    <source>
        <dbReference type="ARBA" id="ARBA00004123"/>
    </source>
</evidence>
<dbReference type="CDD" id="cd12148">
    <property type="entry name" value="fungal_TF_MHR"/>
    <property type="match status" value="1"/>
</dbReference>